<dbReference type="PANTHER" id="PTHR47637:SF1">
    <property type="entry name" value="CHAPERONE SURA"/>
    <property type="match status" value="1"/>
</dbReference>
<gene>
    <name evidence="6" type="primary">surA</name>
    <name evidence="5" type="ORF">I6I98_00500</name>
    <name evidence="6" type="ORF">NCTC11343_02709</name>
    <name evidence="7" type="ORF">SPHINGO8BC_150260</name>
</gene>
<dbReference type="EMBL" id="CABWMV010000007">
    <property type="protein sequence ID" value="VXC63851.1"/>
    <property type="molecule type" value="Genomic_DNA"/>
</dbReference>
<proteinExistence type="predicted"/>
<evidence type="ECO:0000256" key="1">
    <source>
        <dbReference type="ARBA" id="ARBA00022729"/>
    </source>
</evidence>
<feature type="chain" id="PRO_5044582486" evidence="3">
    <location>
        <begin position="22"/>
        <end position="449"/>
    </location>
</feature>
<dbReference type="Pfam" id="PF13616">
    <property type="entry name" value="Rotamase_3"/>
    <property type="match status" value="1"/>
</dbReference>
<keyword evidence="2 6" id="KW-0413">Isomerase</keyword>
<accession>A0A654AA72</accession>
<evidence type="ECO:0000313" key="7">
    <source>
        <dbReference type="EMBL" id="VXC63851.1"/>
    </source>
</evidence>
<dbReference type="SUPFAM" id="SSF54534">
    <property type="entry name" value="FKBP-like"/>
    <property type="match status" value="2"/>
</dbReference>
<protein>
    <submittedName>
        <fullName evidence="6">Peptidyl-prolyl cis-trans isomerase surA</fullName>
    </submittedName>
    <submittedName>
        <fullName evidence="5">Peptidylprolyl isomerase</fullName>
        <ecNumber evidence="6 7">5.2.1.8</ecNumber>
    </submittedName>
</protein>
<keyword evidence="10" id="KW-1185">Reference proteome</keyword>
<reference evidence="5 10" key="3">
    <citation type="submission" date="2021-01" db="EMBL/GenBank/DDBJ databases">
        <title>FDA dAtabase for Regulatory Grade micrObial Sequences (FDA-ARGOS): Supporting development and validation of Infectious Disease Dx tests.</title>
        <authorList>
            <person name="Sproer C."/>
            <person name="Gronow S."/>
            <person name="Severitt S."/>
            <person name="Schroder I."/>
            <person name="Tallon L."/>
            <person name="Sadzewicz L."/>
            <person name="Zhao X."/>
            <person name="Boylan J."/>
            <person name="Ott S."/>
            <person name="Bowen H."/>
            <person name="Vavikolanu K."/>
            <person name="Mehta A."/>
            <person name="Aluvathingal J."/>
            <person name="Nadendla S."/>
            <person name="Lowell S."/>
            <person name="Myers T."/>
            <person name="Yan Y."/>
            <person name="Sichtig H."/>
        </authorList>
    </citation>
    <scope>NUCLEOTIDE SEQUENCE [LARGE SCALE GENOMIC DNA]</scope>
    <source>
        <strain evidence="5 10">FDAARGOS_1141</strain>
    </source>
</reference>
<feature type="domain" description="PpiC" evidence="4">
    <location>
        <begin position="171"/>
        <end position="271"/>
    </location>
</feature>
<dbReference type="PROSITE" id="PS50198">
    <property type="entry name" value="PPIC_PPIASE_2"/>
    <property type="match status" value="2"/>
</dbReference>
<dbReference type="InterPro" id="IPR000297">
    <property type="entry name" value="PPIase_PpiC"/>
</dbReference>
<dbReference type="InterPro" id="IPR046357">
    <property type="entry name" value="PPIase_dom_sf"/>
</dbReference>
<dbReference type="InterPro" id="IPR027304">
    <property type="entry name" value="Trigger_fact/SurA_dom_sf"/>
</dbReference>
<evidence type="ECO:0000256" key="2">
    <source>
        <dbReference type="PROSITE-ProRule" id="PRU00278"/>
    </source>
</evidence>
<evidence type="ECO:0000313" key="10">
    <source>
        <dbReference type="Proteomes" id="UP000595498"/>
    </source>
</evidence>
<evidence type="ECO:0000313" key="6">
    <source>
        <dbReference type="EMBL" id="SPZ87098.1"/>
    </source>
</evidence>
<dbReference type="Proteomes" id="UP000595498">
    <property type="component" value="Chromosome"/>
</dbReference>
<dbReference type="Proteomes" id="UP000251241">
    <property type="component" value="Unassembled WGS sequence"/>
</dbReference>
<accession>A0A2X2IZ70</accession>
<keyword evidence="2" id="KW-0697">Rotamase</keyword>
<dbReference type="EMBL" id="UAUU01000009">
    <property type="protein sequence ID" value="SPZ87098.1"/>
    <property type="molecule type" value="Genomic_DNA"/>
</dbReference>
<sequence>MKKNIYILFLLLFASIQASLAQRQVIDRVVATVGSGIILQSDVDMQYSQWLAQGNKPDENYKDGILEQLIVQKLLSQQAVIDSIDVTETEVDDNLNARLRHMSQQAGGQERLEKFLNRSLLQYKEEMRPSVFEQLKAQKMRQNIVSKIDVTPLEVKRYFEGLNKDSLPYFNTEVEIGEIVMMPKLTDAEKKEQREKIEGIRKQIVDGSDFGTMARIYSQDPGSAPYGGDLGFGTRDNYVKEFSAMAFKLKPGEISPIVESKYGFHIIQVLERRGEEVHTRHILMKINPGPAALERTKNKLDSIYKLVVDKKMDFYHAATNYSDAEESKFNGGMILNQEGSSRTTVIPMDGLEKSVFTAIDPLKPGEYSKPEQFTDKMGDVGYRFNYLKTRIPPHKANLDEDFTKIKEAAVQDKTNRNLSKWFDDKLKTTYINISDDFGQSEGLKKWKKQ</sequence>
<dbReference type="InterPro" id="IPR050280">
    <property type="entry name" value="OMP_Chaperone_SurA"/>
</dbReference>
<name>A0A2X2IZ70_SPHMU</name>
<dbReference type="EMBL" id="CP068224">
    <property type="protein sequence ID" value="QQT53789.1"/>
    <property type="molecule type" value="Genomic_DNA"/>
</dbReference>
<dbReference type="EC" id="5.2.1.8" evidence="6 7"/>
<evidence type="ECO:0000256" key="3">
    <source>
        <dbReference type="SAM" id="SignalP"/>
    </source>
</evidence>
<dbReference type="Pfam" id="PF00639">
    <property type="entry name" value="Rotamase"/>
    <property type="match status" value="1"/>
</dbReference>
<dbReference type="RefSeq" id="WP_112374932.1">
    <property type="nucleotide sequence ID" value="NZ_CP068086.1"/>
</dbReference>
<evidence type="ECO:0000313" key="5">
    <source>
        <dbReference type="EMBL" id="QQT53789.1"/>
    </source>
</evidence>
<reference evidence="6 8" key="1">
    <citation type="submission" date="2018-06" db="EMBL/GenBank/DDBJ databases">
        <authorList>
            <consortium name="Pathogen Informatics"/>
            <person name="Doyle S."/>
        </authorList>
    </citation>
    <scope>NUCLEOTIDE SEQUENCE [LARGE SCALE GENOMIC DNA]</scope>
    <source>
        <strain evidence="6 8">NCTC11343</strain>
    </source>
</reference>
<feature type="domain" description="PpiC" evidence="4">
    <location>
        <begin position="274"/>
        <end position="370"/>
    </location>
</feature>
<dbReference type="AlphaFoldDB" id="A0A2X2IZ70"/>
<dbReference type="Gene3D" id="3.10.50.40">
    <property type="match status" value="2"/>
</dbReference>
<evidence type="ECO:0000313" key="8">
    <source>
        <dbReference type="Proteomes" id="UP000251241"/>
    </source>
</evidence>
<dbReference type="Gene3D" id="1.10.4030.10">
    <property type="entry name" value="Porin chaperone SurA, peptide-binding domain"/>
    <property type="match status" value="1"/>
</dbReference>
<dbReference type="GeneID" id="97182648"/>
<feature type="signal peptide" evidence="3">
    <location>
        <begin position="1"/>
        <end position="21"/>
    </location>
</feature>
<evidence type="ECO:0000259" key="4">
    <source>
        <dbReference type="PROSITE" id="PS50198"/>
    </source>
</evidence>
<keyword evidence="1 3" id="KW-0732">Signal</keyword>
<dbReference type="PANTHER" id="PTHR47637">
    <property type="entry name" value="CHAPERONE SURA"/>
    <property type="match status" value="1"/>
</dbReference>
<reference evidence="7 9" key="2">
    <citation type="submission" date="2019-10" db="EMBL/GenBank/DDBJ databases">
        <authorList>
            <person name="Karimi E."/>
        </authorList>
    </citation>
    <scope>NUCLEOTIDE SEQUENCE [LARGE SCALE GENOMIC DNA]</scope>
    <source>
        <strain evidence="7">Sphingobacterium sp. 8BC</strain>
    </source>
</reference>
<dbReference type="Proteomes" id="UP000432350">
    <property type="component" value="Unassembled WGS sequence"/>
</dbReference>
<dbReference type="GO" id="GO:0003755">
    <property type="term" value="F:peptidyl-prolyl cis-trans isomerase activity"/>
    <property type="evidence" value="ECO:0007669"/>
    <property type="project" value="UniProtKB-KW"/>
</dbReference>
<evidence type="ECO:0000313" key="9">
    <source>
        <dbReference type="Proteomes" id="UP000432350"/>
    </source>
</evidence>
<dbReference type="SUPFAM" id="SSF109998">
    <property type="entry name" value="Triger factor/SurA peptide-binding domain-like"/>
    <property type="match status" value="1"/>
</dbReference>
<organism evidence="6 8">
    <name type="scientific">Sphingobacterium multivorum</name>
    <dbReference type="NCBI Taxonomy" id="28454"/>
    <lineage>
        <taxon>Bacteria</taxon>
        <taxon>Pseudomonadati</taxon>
        <taxon>Bacteroidota</taxon>
        <taxon>Sphingobacteriia</taxon>
        <taxon>Sphingobacteriales</taxon>
        <taxon>Sphingobacteriaceae</taxon>
        <taxon>Sphingobacterium</taxon>
    </lineage>
</organism>